<organism evidence="1 2">
    <name type="scientific">Lipomyces orientalis</name>
    <dbReference type="NCBI Taxonomy" id="1233043"/>
    <lineage>
        <taxon>Eukaryota</taxon>
        <taxon>Fungi</taxon>
        <taxon>Dikarya</taxon>
        <taxon>Ascomycota</taxon>
        <taxon>Saccharomycotina</taxon>
        <taxon>Lipomycetes</taxon>
        <taxon>Lipomycetales</taxon>
        <taxon>Lipomycetaceae</taxon>
        <taxon>Lipomyces</taxon>
    </lineage>
</organism>
<comment type="caution">
    <text evidence="1">The sequence shown here is derived from an EMBL/GenBank/DDBJ whole genome shotgun (WGS) entry which is preliminary data.</text>
</comment>
<sequence>MNLAETAHQLFRIKPFTKAACSSLRIIKAALPECLGLPDDSHTAQFLIIFAIQIYICELGAHLMISTIRDPADDFAEVLGQVPIATERDRQTLESVNAILTSTNDTKSLIRHLNGMMTWTDFIVHTSAWISHTSRILDARELDVNRDKIIGIMRNLCLQTSIWIYITRTIFTLFPYIAVRYL</sequence>
<proteinExistence type="predicted"/>
<gene>
    <name evidence="1" type="ORF">V1517DRAFT_333346</name>
</gene>
<accession>A0ACC3TDZ8</accession>
<protein>
    <submittedName>
        <fullName evidence="1">Uncharacterized protein</fullName>
    </submittedName>
</protein>
<dbReference type="EMBL" id="MU970215">
    <property type="protein sequence ID" value="KAK9319195.1"/>
    <property type="molecule type" value="Genomic_DNA"/>
</dbReference>
<evidence type="ECO:0000313" key="1">
    <source>
        <dbReference type="EMBL" id="KAK9319195.1"/>
    </source>
</evidence>
<keyword evidence="2" id="KW-1185">Reference proteome</keyword>
<dbReference type="Proteomes" id="UP001489719">
    <property type="component" value="Unassembled WGS sequence"/>
</dbReference>
<evidence type="ECO:0000313" key="2">
    <source>
        <dbReference type="Proteomes" id="UP001489719"/>
    </source>
</evidence>
<reference evidence="2" key="1">
    <citation type="journal article" date="2024" name="Front. Bioeng. Biotechnol.">
        <title>Genome-scale model development and genomic sequencing of the oleaginous clade Lipomyces.</title>
        <authorList>
            <person name="Czajka J.J."/>
            <person name="Han Y."/>
            <person name="Kim J."/>
            <person name="Mondo S.J."/>
            <person name="Hofstad B.A."/>
            <person name="Robles A."/>
            <person name="Haridas S."/>
            <person name="Riley R."/>
            <person name="LaButti K."/>
            <person name="Pangilinan J."/>
            <person name="Andreopoulos W."/>
            <person name="Lipzen A."/>
            <person name="Yan J."/>
            <person name="Wang M."/>
            <person name="Ng V."/>
            <person name="Grigoriev I.V."/>
            <person name="Spatafora J.W."/>
            <person name="Magnuson J.K."/>
            <person name="Baker S.E."/>
            <person name="Pomraning K.R."/>
        </authorList>
    </citation>
    <scope>NUCLEOTIDE SEQUENCE [LARGE SCALE GENOMIC DNA]</scope>
    <source>
        <strain evidence="2">CBS 10300</strain>
    </source>
</reference>
<name>A0ACC3TDZ8_9ASCO</name>